<evidence type="ECO:0000256" key="1">
    <source>
        <dbReference type="SAM" id="SignalP"/>
    </source>
</evidence>
<accession>A0ABV6Z456</accession>
<name>A0ABV6Z456_UNCC1</name>
<sequence length="167" mass="19169">MKKLVWFSILVLSICLMACVTGKKTVKTKYRGLTESGHHTLEKLLSLQDKPQEFSLMVHNIAGTGNYESILILTHALCELPKPQAAPFRRTSPGNPLILVEMGLDQLVGANEHDRLSAEYFRAIYPDFESKMDDPQQKRVIDKAWNDLLEWTLQQRDILTWDGHHFH</sequence>
<dbReference type="Proteomes" id="UP001594351">
    <property type="component" value="Unassembled WGS sequence"/>
</dbReference>
<evidence type="ECO:0008006" key="4">
    <source>
        <dbReference type="Google" id="ProtNLM"/>
    </source>
</evidence>
<keyword evidence="3" id="KW-1185">Reference proteome</keyword>
<dbReference type="EMBL" id="JBHPBY010000449">
    <property type="protein sequence ID" value="MFC1853219.1"/>
    <property type="molecule type" value="Genomic_DNA"/>
</dbReference>
<keyword evidence="1" id="KW-0732">Signal</keyword>
<feature type="signal peptide" evidence="1">
    <location>
        <begin position="1"/>
        <end position="18"/>
    </location>
</feature>
<comment type="caution">
    <text evidence="2">The sequence shown here is derived from an EMBL/GenBank/DDBJ whole genome shotgun (WGS) entry which is preliminary data.</text>
</comment>
<evidence type="ECO:0000313" key="2">
    <source>
        <dbReference type="EMBL" id="MFC1853219.1"/>
    </source>
</evidence>
<organism evidence="2 3">
    <name type="scientific">candidate division CSSED10-310 bacterium</name>
    <dbReference type="NCBI Taxonomy" id="2855610"/>
    <lineage>
        <taxon>Bacteria</taxon>
        <taxon>Bacteria division CSSED10-310</taxon>
    </lineage>
</organism>
<reference evidence="2 3" key="1">
    <citation type="submission" date="2024-09" db="EMBL/GenBank/DDBJ databases">
        <title>Laminarin stimulates single cell rates of sulfate reduction while oxygen inhibits transcriptomic activity in coastal marine sediment.</title>
        <authorList>
            <person name="Lindsay M."/>
            <person name="Orcutt B."/>
            <person name="Emerson D."/>
            <person name="Stepanauskas R."/>
            <person name="D'Angelo T."/>
        </authorList>
    </citation>
    <scope>NUCLEOTIDE SEQUENCE [LARGE SCALE GENOMIC DNA]</scope>
    <source>
        <strain evidence="2">SAG AM-311-K15</strain>
    </source>
</reference>
<proteinExistence type="predicted"/>
<gene>
    <name evidence="2" type="ORF">ACFL27_23725</name>
</gene>
<evidence type="ECO:0000313" key="3">
    <source>
        <dbReference type="Proteomes" id="UP001594351"/>
    </source>
</evidence>
<protein>
    <recommendedName>
        <fullName evidence="4">N-formylglutamate amidohydrolase</fullName>
    </recommendedName>
</protein>
<feature type="chain" id="PRO_5045061648" description="N-formylglutamate amidohydrolase" evidence="1">
    <location>
        <begin position="19"/>
        <end position="167"/>
    </location>
</feature>